<accession>A0ABU7QCT3</accession>
<keyword evidence="2" id="KW-1185">Reference proteome</keyword>
<organism evidence="1 2">
    <name type="scientific">Streptomyces asiaticus subsp. ignotus</name>
    <dbReference type="NCBI Taxonomy" id="3098222"/>
    <lineage>
        <taxon>Bacteria</taxon>
        <taxon>Bacillati</taxon>
        <taxon>Actinomycetota</taxon>
        <taxon>Actinomycetes</taxon>
        <taxon>Kitasatosporales</taxon>
        <taxon>Streptomycetaceae</taxon>
        <taxon>Streptomyces</taxon>
        <taxon>Streptomyces violaceusniger group</taxon>
    </lineage>
</organism>
<evidence type="ECO:0000313" key="1">
    <source>
        <dbReference type="EMBL" id="MEE4598174.1"/>
    </source>
</evidence>
<dbReference type="Proteomes" id="UP001354709">
    <property type="component" value="Unassembled WGS sequence"/>
</dbReference>
<dbReference type="RefSeq" id="WP_330815314.1">
    <property type="nucleotide sequence ID" value="NZ_JAZBJO010000044.1"/>
</dbReference>
<reference evidence="1 2" key="1">
    <citation type="submission" date="2023-11" db="EMBL/GenBank/DDBJ databases">
        <title>30 novel species of actinomycetes from the DSMZ collection.</title>
        <authorList>
            <person name="Nouioui I."/>
        </authorList>
    </citation>
    <scope>NUCLEOTIDE SEQUENCE [LARGE SCALE GENOMIC DNA]</scope>
    <source>
        <strain evidence="1 2">DSM 41524</strain>
    </source>
</reference>
<gene>
    <name evidence="1" type="ORF">V2J94_41100</name>
</gene>
<comment type="caution">
    <text evidence="1">The sequence shown here is derived from an EMBL/GenBank/DDBJ whole genome shotgun (WGS) entry which is preliminary data.</text>
</comment>
<evidence type="ECO:0000313" key="2">
    <source>
        <dbReference type="Proteomes" id="UP001354709"/>
    </source>
</evidence>
<proteinExistence type="predicted"/>
<name>A0ABU7QCT3_9ACTN</name>
<protein>
    <submittedName>
        <fullName evidence="1">Uncharacterized protein</fullName>
    </submittedName>
</protein>
<sequence length="85" mass="8821">MNPKASAYLYAALDQLGVQVRAGVEVVKVLPDAVTSHAGRRRAALPPARFSRAGAGSVTRPIPLGHPVNRTGADGGCRMRISCGV</sequence>
<dbReference type="EMBL" id="JAZBJO010000044">
    <property type="protein sequence ID" value="MEE4598174.1"/>
    <property type="molecule type" value="Genomic_DNA"/>
</dbReference>